<dbReference type="SMART" id="SM00100">
    <property type="entry name" value="cNMP"/>
    <property type="match status" value="1"/>
</dbReference>
<dbReference type="InterPro" id="IPR036388">
    <property type="entry name" value="WH-like_DNA-bd_sf"/>
</dbReference>
<dbReference type="InterPro" id="IPR014710">
    <property type="entry name" value="RmlC-like_jellyroll"/>
</dbReference>
<name>A0ABX0TSR3_9SPHN</name>
<evidence type="ECO:0000256" key="1">
    <source>
        <dbReference type="ARBA" id="ARBA00023015"/>
    </source>
</evidence>
<evidence type="ECO:0000313" key="7">
    <source>
        <dbReference type="Proteomes" id="UP000727456"/>
    </source>
</evidence>
<dbReference type="InterPro" id="IPR018490">
    <property type="entry name" value="cNMP-bd_dom_sf"/>
</dbReference>
<organism evidence="6 7">
    <name type="scientific">Sphingomonas vulcanisoli</name>
    <dbReference type="NCBI Taxonomy" id="1658060"/>
    <lineage>
        <taxon>Bacteria</taxon>
        <taxon>Pseudomonadati</taxon>
        <taxon>Pseudomonadota</taxon>
        <taxon>Alphaproteobacteria</taxon>
        <taxon>Sphingomonadales</taxon>
        <taxon>Sphingomonadaceae</taxon>
        <taxon>Sphingomonas</taxon>
    </lineage>
</organism>
<dbReference type="SUPFAM" id="SSF51206">
    <property type="entry name" value="cAMP-binding domain-like"/>
    <property type="match status" value="1"/>
</dbReference>
<dbReference type="PANTHER" id="PTHR24567">
    <property type="entry name" value="CRP FAMILY TRANSCRIPTIONAL REGULATORY PROTEIN"/>
    <property type="match status" value="1"/>
</dbReference>
<keyword evidence="1" id="KW-0805">Transcription regulation</keyword>
<comment type="caution">
    <text evidence="6">The sequence shown here is derived from an EMBL/GenBank/DDBJ whole genome shotgun (WGS) entry which is preliminary data.</text>
</comment>
<dbReference type="InterPro" id="IPR050397">
    <property type="entry name" value="Env_Response_Regulators"/>
</dbReference>
<dbReference type="SMART" id="SM00419">
    <property type="entry name" value="HTH_CRP"/>
    <property type="match status" value="1"/>
</dbReference>
<evidence type="ECO:0000259" key="4">
    <source>
        <dbReference type="PROSITE" id="PS50042"/>
    </source>
</evidence>
<keyword evidence="3" id="KW-0804">Transcription</keyword>
<dbReference type="PANTHER" id="PTHR24567:SF26">
    <property type="entry name" value="REGULATORY PROTEIN YEIL"/>
    <property type="match status" value="1"/>
</dbReference>
<proteinExistence type="predicted"/>
<dbReference type="RefSeq" id="WP_167071978.1">
    <property type="nucleotide sequence ID" value="NZ_JAAOZC010000001.1"/>
</dbReference>
<dbReference type="Pfam" id="PF00027">
    <property type="entry name" value="cNMP_binding"/>
    <property type="match status" value="1"/>
</dbReference>
<evidence type="ECO:0000256" key="2">
    <source>
        <dbReference type="ARBA" id="ARBA00023125"/>
    </source>
</evidence>
<dbReference type="EMBL" id="JAAOZC010000001">
    <property type="protein sequence ID" value="NIJ07174.1"/>
    <property type="molecule type" value="Genomic_DNA"/>
</dbReference>
<keyword evidence="7" id="KW-1185">Reference proteome</keyword>
<feature type="domain" description="HTH crp-type" evidence="5">
    <location>
        <begin position="136"/>
        <end position="206"/>
    </location>
</feature>
<protein>
    <submittedName>
        <fullName evidence="6">CRP-like cAMP-binding protein</fullName>
    </submittedName>
</protein>
<gene>
    <name evidence="6" type="ORF">FHS31_000756</name>
</gene>
<dbReference type="PROSITE" id="PS51063">
    <property type="entry name" value="HTH_CRP_2"/>
    <property type="match status" value="1"/>
</dbReference>
<dbReference type="PROSITE" id="PS50042">
    <property type="entry name" value="CNMP_BINDING_3"/>
    <property type="match status" value="1"/>
</dbReference>
<evidence type="ECO:0000259" key="5">
    <source>
        <dbReference type="PROSITE" id="PS51063"/>
    </source>
</evidence>
<dbReference type="Gene3D" id="1.10.10.10">
    <property type="entry name" value="Winged helix-like DNA-binding domain superfamily/Winged helix DNA-binding domain"/>
    <property type="match status" value="1"/>
</dbReference>
<dbReference type="InterPro" id="IPR012318">
    <property type="entry name" value="HTH_CRP"/>
</dbReference>
<sequence length="227" mass="24186">MLFAGTAEASRRALEAVEQRRQLAAGDVIFRQGDPATSLILVDSGLVKVWRATEDGTPITLALLGPGEPIGTLNAAREMPQSAMVSAHIATEIIVWPLDVLRTIMAGDPALSANVSSVVARYAVRMIERLEEVSTAPVEQRIARALCRASGIAAPIEGVIDLPLSRQDVADMSATTLPTVSRIMARWRKAGLIGGHRGHIHLLDRERLRAIAAFAPDEPLAIGIGAP</sequence>
<dbReference type="InterPro" id="IPR036390">
    <property type="entry name" value="WH_DNA-bd_sf"/>
</dbReference>
<accession>A0ABX0TSR3</accession>
<evidence type="ECO:0000313" key="6">
    <source>
        <dbReference type="EMBL" id="NIJ07174.1"/>
    </source>
</evidence>
<feature type="domain" description="Cyclic nucleotide-binding" evidence="4">
    <location>
        <begin position="2"/>
        <end position="99"/>
    </location>
</feature>
<dbReference type="SUPFAM" id="SSF46785">
    <property type="entry name" value="Winged helix' DNA-binding domain"/>
    <property type="match status" value="1"/>
</dbReference>
<dbReference type="InterPro" id="IPR000595">
    <property type="entry name" value="cNMP-bd_dom"/>
</dbReference>
<dbReference type="Proteomes" id="UP000727456">
    <property type="component" value="Unassembled WGS sequence"/>
</dbReference>
<keyword evidence="2" id="KW-0238">DNA-binding</keyword>
<evidence type="ECO:0000256" key="3">
    <source>
        <dbReference type="ARBA" id="ARBA00023163"/>
    </source>
</evidence>
<dbReference type="Gene3D" id="2.60.120.10">
    <property type="entry name" value="Jelly Rolls"/>
    <property type="match status" value="1"/>
</dbReference>
<dbReference type="CDD" id="cd00038">
    <property type="entry name" value="CAP_ED"/>
    <property type="match status" value="1"/>
</dbReference>
<dbReference type="Pfam" id="PF13545">
    <property type="entry name" value="HTH_Crp_2"/>
    <property type="match status" value="1"/>
</dbReference>
<dbReference type="PRINTS" id="PR00034">
    <property type="entry name" value="HTHCRP"/>
</dbReference>
<reference evidence="6 7" key="1">
    <citation type="submission" date="2020-03" db="EMBL/GenBank/DDBJ databases">
        <title>Genomic Encyclopedia of Type Strains, Phase III (KMG-III): the genomes of soil and plant-associated and newly described type strains.</title>
        <authorList>
            <person name="Whitman W."/>
        </authorList>
    </citation>
    <scope>NUCLEOTIDE SEQUENCE [LARGE SCALE GENOMIC DNA]</scope>
    <source>
        <strain evidence="6 7">CECT 8804</strain>
    </source>
</reference>